<accession>A0ACA9STU8</accession>
<keyword evidence="2" id="KW-1185">Reference proteome</keyword>
<dbReference type="Proteomes" id="UP000789920">
    <property type="component" value="Unassembled WGS sequence"/>
</dbReference>
<organism evidence="1 2">
    <name type="scientific">Racocetra persica</name>
    <dbReference type="NCBI Taxonomy" id="160502"/>
    <lineage>
        <taxon>Eukaryota</taxon>
        <taxon>Fungi</taxon>
        <taxon>Fungi incertae sedis</taxon>
        <taxon>Mucoromycota</taxon>
        <taxon>Glomeromycotina</taxon>
        <taxon>Glomeromycetes</taxon>
        <taxon>Diversisporales</taxon>
        <taxon>Gigasporaceae</taxon>
        <taxon>Racocetra</taxon>
    </lineage>
</organism>
<gene>
    <name evidence="1" type="ORF">RPERSI_LOCUS34844</name>
</gene>
<protein>
    <submittedName>
        <fullName evidence="1">20494_t:CDS:1</fullName>
    </submittedName>
</protein>
<proteinExistence type="predicted"/>
<feature type="non-terminal residue" evidence="1">
    <location>
        <position position="112"/>
    </location>
</feature>
<reference evidence="1" key="1">
    <citation type="submission" date="2021-06" db="EMBL/GenBank/DDBJ databases">
        <authorList>
            <person name="Kallberg Y."/>
            <person name="Tangrot J."/>
            <person name="Rosling A."/>
        </authorList>
    </citation>
    <scope>NUCLEOTIDE SEQUENCE</scope>
    <source>
        <strain evidence="1">MA461A</strain>
    </source>
</reference>
<evidence type="ECO:0000313" key="1">
    <source>
        <dbReference type="EMBL" id="CAG8847867.1"/>
    </source>
</evidence>
<evidence type="ECO:0000313" key="2">
    <source>
        <dbReference type="Proteomes" id="UP000789920"/>
    </source>
</evidence>
<name>A0ACA9STU8_9GLOM</name>
<sequence>YVYNLLELHTNLITTENDKENNQLGIYFACAVDISSFNESSKEIADHLINIVNDVDEYSWIYNNKYDGKQTTNIWYFCSQRINMAKKPCKYDNLEKRRDITSMQRIIAMVVL</sequence>
<feature type="non-terminal residue" evidence="1">
    <location>
        <position position="1"/>
    </location>
</feature>
<comment type="caution">
    <text evidence="1">The sequence shown here is derived from an EMBL/GenBank/DDBJ whole genome shotgun (WGS) entry which is preliminary data.</text>
</comment>
<dbReference type="EMBL" id="CAJVQC010158082">
    <property type="protein sequence ID" value="CAG8847867.1"/>
    <property type="molecule type" value="Genomic_DNA"/>
</dbReference>